<feature type="transmembrane region" description="Helical" evidence="2">
    <location>
        <begin position="420"/>
        <end position="443"/>
    </location>
</feature>
<evidence type="ECO:0000313" key="3">
    <source>
        <dbReference type="EMBL" id="MSU06084.1"/>
    </source>
</evidence>
<dbReference type="Proteomes" id="UP000460549">
    <property type="component" value="Unassembled WGS sequence"/>
</dbReference>
<gene>
    <name evidence="3" type="ORF">FYJ80_04755</name>
</gene>
<reference evidence="3 4" key="1">
    <citation type="submission" date="2019-08" db="EMBL/GenBank/DDBJ databases">
        <title>In-depth cultivation of the pig gut microbiome towards novel bacterial diversity and tailored functional studies.</title>
        <authorList>
            <person name="Wylensek D."/>
            <person name="Hitch T.C.A."/>
            <person name="Clavel T."/>
        </authorList>
    </citation>
    <scope>NUCLEOTIDE SEQUENCE [LARGE SCALE GENOMIC DNA]</scope>
    <source>
        <strain evidence="3 4">NM-380-WT-3C1</strain>
    </source>
</reference>
<dbReference type="PANTHER" id="PTHR11328">
    <property type="entry name" value="MAJOR FACILITATOR SUPERFAMILY DOMAIN-CONTAINING PROTEIN"/>
    <property type="match status" value="1"/>
</dbReference>
<feature type="transmembrane region" description="Helical" evidence="2">
    <location>
        <begin position="193"/>
        <end position="214"/>
    </location>
</feature>
<dbReference type="GO" id="GO:0006814">
    <property type="term" value="P:sodium ion transport"/>
    <property type="evidence" value="ECO:0007669"/>
    <property type="project" value="InterPro"/>
</dbReference>
<dbReference type="NCBIfam" id="TIGR00792">
    <property type="entry name" value="gph"/>
    <property type="match status" value="1"/>
</dbReference>
<feature type="transmembrane region" description="Helical" evidence="2">
    <location>
        <begin position="235"/>
        <end position="258"/>
    </location>
</feature>
<dbReference type="InterPro" id="IPR036259">
    <property type="entry name" value="MFS_trans_sf"/>
</dbReference>
<evidence type="ECO:0000256" key="1">
    <source>
        <dbReference type="ARBA" id="ARBA00009617"/>
    </source>
</evidence>
<dbReference type="CDD" id="cd17332">
    <property type="entry name" value="MFS_MelB_like"/>
    <property type="match status" value="1"/>
</dbReference>
<dbReference type="InterPro" id="IPR001927">
    <property type="entry name" value="Na/Gal_symport"/>
</dbReference>
<dbReference type="SUPFAM" id="SSF103473">
    <property type="entry name" value="MFS general substrate transporter"/>
    <property type="match status" value="1"/>
</dbReference>
<name>A0A7X2PBY5_9SPIO</name>
<evidence type="ECO:0000313" key="4">
    <source>
        <dbReference type="Proteomes" id="UP000460549"/>
    </source>
</evidence>
<keyword evidence="2" id="KW-0472">Membrane</keyword>
<dbReference type="EMBL" id="VUNN01000006">
    <property type="protein sequence ID" value="MSU06084.1"/>
    <property type="molecule type" value="Genomic_DNA"/>
</dbReference>
<keyword evidence="2" id="KW-1133">Transmembrane helix</keyword>
<feature type="transmembrane region" description="Helical" evidence="2">
    <location>
        <begin position="311"/>
        <end position="329"/>
    </location>
</feature>
<protein>
    <submittedName>
        <fullName evidence="3">MFS transporter</fullName>
    </submittedName>
</protein>
<dbReference type="PANTHER" id="PTHR11328:SF24">
    <property type="entry name" value="MAJOR FACILITATOR SUPERFAMILY (MFS) PROFILE DOMAIN-CONTAINING PROTEIN"/>
    <property type="match status" value="1"/>
</dbReference>
<dbReference type="GO" id="GO:0015293">
    <property type="term" value="F:symporter activity"/>
    <property type="evidence" value="ECO:0007669"/>
    <property type="project" value="InterPro"/>
</dbReference>
<sequence>MAKKEVRPFGMRDKMGYLFGDFGNDFTFILSSSFLLKFYTDIMGVNAAVVGLVMMIARFVDAFTDVAMGRICDRSKVGKNGKFRPWIRRMAGPVAIASFLIYQSSLANMNMTFKVVYLFITYILWGSVFYTSINIPYGSMASAISAEPDDRQSLSSFRTMGGMFAGMIISIGVPLVAYDTLQNGDVVLNGPRFTLIAGVFSILAVGCYLLCYTLTTERVTPVVDESKFKNNSVGVMLKNALTNRSLISIIAASVVMLLSQLTQQSMSGYVFPYYYRSATAQSISTLAMAGGMIIAAIVAKPVARKIGKAELSVISNLFAAAVGFILFFLRPANVWIFVGLQCLCWFGLGVFSMICWALITDVIDDAELRNGIREDGSVYALYSFARKLGQALSAGLTGALLSMIGYTQETAFTESVTEGIYNISTIVPAAGFLILALILWFWYPLHKSKVDENVRKLKELHEVK</sequence>
<dbReference type="GO" id="GO:0008643">
    <property type="term" value="P:carbohydrate transport"/>
    <property type="evidence" value="ECO:0007669"/>
    <property type="project" value="InterPro"/>
</dbReference>
<dbReference type="AlphaFoldDB" id="A0A7X2PBY5"/>
<comment type="similarity">
    <text evidence="1">Belongs to the sodium:galactoside symporter (TC 2.A.2) family.</text>
</comment>
<feature type="transmembrane region" description="Helical" evidence="2">
    <location>
        <begin position="86"/>
        <end position="103"/>
    </location>
</feature>
<dbReference type="Pfam" id="PF13347">
    <property type="entry name" value="MFS_2"/>
    <property type="match status" value="1"/>
</dbReference>
<proteinExistence type="inferred from homology"/>
<dbReference type="Gene3D" id="1.20.1250.20">
    <property type="entry name" value="MFS general substrate transporter like domains"/>
    <property type="match status" value="2"/>
</dbReference>
<feature type="transmembrane region" description="Helical" evidence="2">
    <location>
        <begin position="335"/>
        <end position="359"/>
    </location>
</feature>
<feature type="transmembrane region" description="Helical" evidence="2">
    <location>
        <begin position="42"/>
        <end position="60"/>
    </location>
</feature>
<evidence type="ECO:0000256" key="2">
    <source>
        <dbReference type="SAM" id="Phobius"/>
    </source>
</evidence>
<dbReference type="InterPro" id="IPR039672">
    <property type="entry name" value="MFS_2"/>
</dbReference>
<dbReference type="GO" id="GO:0005886">
    <property type="term" value="C:plasma membrane"/>
    <property type="evidence" value="ECO:0007669"/>
    <property type="project" value="TreeGrafter"/>
</dbReference>
<feature type="transmembrane region" description="Helical" evidence="2">
    <location>
        <begin position="278"/>
        <end position="299"/>
    </location>
</feature>
<feature type="transmembrane region" description="Helical" evidence="2">
    <location>
        <begin position="157"/>
        <end position="178"/>
    </location>
</feature>
<keyword evidence="2" id="KW-0812">Transmembrane</keyword>
<comment type="caution">
    <text evidence="3">The sequence shown here is derived from an EMBL/GenBank/DDBJ whole genome shotgun (WGS) entry which is preliminary data.</text>
</comment>
<organism evidence="3 4">
    <name type="scientific">Bullifex porci</name>
    <dbReference type="NCBI Taxonomy" id="2606638"/>
    <lineage>
        <taxon>Bacteria</taxon>
        <taxon>Pseudomonadati</taxon>
        <taxon>Spirochaetota</taxon>
        <taxon>Spirochaetia</taxon>
        <taxon>Spirochaetales</taxon>
        <taxon>Spirochaetaceae</taxon>
        <taxon>Bullifex</taxon>
    </lineage>
</organism>
<accession>A0A7X2PBY5</accession>
<feature type="transmembrane region" description="Helical" evidence="2">
    <location>
        <begin position="115"/>
        <end position="137"/>
    </location>
</feature>
<dbReference type="RefSeq" id="WP_154425060.1">
    <property type="nucleotide sequence ID" value="NZ_VUNN01000006.1"/>
</dbReference>
<keyword evidence="4" id="KW-1185">Reference proteome</keyword>